<protein>
    <submittedName>
        <fullName evidence="4">Uncharacterized protein</fullName>
    </submittedName>
</protein>
<evidence type="ECO:0000259" key="2">
    <source>
        <dbReference type="Pfam" id="PF02129"/>
    </source>
</evidence>
<feature type="domain" description="Xaa-Pro dipeptidyl-peptidase C-terminal" evidence="3">
    <location>
        <begin position="145"/>
        <end position="290"/>
    </location>
</feature>
<dbReference type="Pfam" id="PF02129">
    <property type="entry name" value="Peptidase_S15"/>
    <property type="match status" value="1"/>
</dbReference>
<dbReference type="EMBL" id="CAJNYV010004633">
    <property type="protein sequence ID" value="CAF3684845.1"/>
    <property type="molecule type" value="Genomic_DNA"/>
</dbReference>
<dbReference type="Proteomes" id="UP000663865">
    <property type="component" value="Unassembled WGS sequence"/>
</dbReference>
<evidence type="ECO:0000256" key="1">
    <source>
        <dbReference type="ARBA" id="ARBA00022801"/>
    </source>
</evidence>
<dbReference type="GO" id="GO:0008239">
    <property type="term" value="F:dipeptidyl-peptidase activity"/>
    <property type="evidence" value="ECO:0007669"/>
    <property type="project" value="InterPro"/>
</dbReference>
<dbReference type="Gene3D" id="2.60.120.260">
    <property type="entry name" value="Galactose-binding domain-like"/>
    <property type="match status" value="1"/>
</dbReference>
<dbReference type="AlphaFoldDB" id="A0A818THH5"/>
<dbReference type="SUPFAM" id="SSF53474">
    <property type="entry name" value="alpha/beta-Hydrolases"/>
    <property type="match status" value="1"/>
</dbReference>
<dbReference type="InterPro" id="IPR029058">
    <property type="entry name" value="AB_hydrolase_fold"/>
</dbReference>
<dbReference type="InterPro" id="IPR000383">
    <property type="entry name" value="Xaa-Pro-like_dom"/>
</dbReference>
<evidence type="ECO:0000259" key="3">
    <source>
        <dbReference type="Pfam" id="PF08530"/>
    </source>
</evidence>
<keyword evidence="1" id="KW-0378">Hydrolase</keyword>
<comment type="caution">
    <text evidence="4">The sequence shown here is derived from an EMBL/GenBank/DDBJ whole genome shotgun (WGS) entry which is preliminary data.</text>
</comment>
<organism evidence="4 5">
    <name type="scientific">Rotaria socialis</name>
    <dbReference type="NCBI Taxonomy" id="392032"/>
    <lineage>
        <taxon>Eukaryota</taxon>
        <taxon>Metazoa</taxon>
        <taxon>Spiralia</taxon>
        <taxon>Gnathifera</taxon>
        <taxon>Rotifera</taxon>
        <taxon>Eurotatoria</taxon>
        <taxon>Bdelloidea</taxon>
        <taxon>Philodinida</taxon>
        <taxon>Philodinidae</taxon>
        <taxon>Rotaria</taxon>
    </lineage>
</organism>
<dbReference type="Gene3D" id="3.40.50.1820">
    <property type="entry name" value="alpha/beta hydrolase"/>
    <property type="match status" value="1"/>
</dbReference>
<name>A0A818THH5_9BILA</name>
<dbReference type="SUPFAM" id="SSF49785">
    <property type="entry name" value="Galactose-binding domain-like"/>
    <property type="match status" value="1"/>
</dbReference>
<evidence type="ECO:0000313" key="5">
    <source>
        <dbReference type="Proteomes" id="UP000663865"/>
    </source>
</evidence>
<evidence type="ECO:0000313" key="4">
    <source>
        <dbReference type="EMBL" id="CAF3684845.1"/>
    </source>
</evidence>
<accession>A0A818THH5</accession>
<dbReference type="Pfam" id="PF08530">
    <property type="entry name" value="PepX_C"/>
    <property type="match status" value="1"/>
</dbReference>
<feature type="domain" description="Xaa-Pro dipeptidyl-peptidase-like" evidence="2">
    <location>
        <begin position="59"/>
        <end position="143"/>
    </location>
</feature>
<gene>
    <name evidence="4" type="ORF">KIK155_LOCUS25586</name>
</gene>
<dbReference type="InterPro" id="IPR013736">
    <property type="entry name" value="Xaa-Pro_dipept_C"/>
</dbReference>
<sequence length="309" mass="35519">MTSNGSKHQEIIVNCIWHCNLSNARDISINLENALDISFNLLLDVINNFKSINDTDHLASDHRSNGRVGMYGISWSGFNTLMMSTLRRPFALKALFTAHVTDDLYKSDIHYSDGIMHLDQYFIFIDHSNAIPAPIDYNMNDQWTRERLTTGHYRYETEWPIVRQKICRMYIPEDHKLIEQKPLMTRLNENKVSNNVNILEYRPWVGFEAGTWLGGLTGDQRPFDKYSLIYVSEPIKQAIEIIGVVNVSLQVSATVRLAHWIVRLEDVDPNGQIALTTTGAINGAQRQTPPTYLKPNCRYMITFPLHFTT</sequence>
<proteinExistence type="predicted"/>
<reference evidence="4" key="1">
    <citation type="submission" date="2021-02" db="EMBL/GenBank/DDBJ databases">
        <authorList>
            <person name="Nowell W R."/>
        </authorList>
    </citation>
    <scope>NUCLEOTIDE SEQUENCE</scope>
</reference>
<dbReference type="InterPro" id="IPR008979">
    <property type="entry name" value="Galactose-bd-like_sf"/>
</dbReference>